<reference evidence="2 4" key="3">
    <citation type="submission" date="2018-06" db="EMBL/GenBank/DDBJ databases">
        <authorList>
            <consortium name="Pathogen Informatics"/>
            <person name="Doyle S."/>
        </authorList>
    </citation>
    <scope>NUCLEOTIDE SEQUENCE [LARGE SCALE GENOMIC DNA]</scope>
    <source>
        <strain evidence="2 4">NCTC12957</strain>
    </source>
</reference>
<proteinExistence type="predicted"/>
<dbReference type="EMBL" id="MSJL01000009">
    <property type="protein sequence ID" value="OLF50224.1"/>
    <property type="molecule type" value="Genomic_DNA"/>
</dbReference>
<sequence length="154" mass="15985">MDGAGETALDVVLAGLEGESVSPEELVSSFVGNVAANALIGLVGKAISNIAGAKVGNVSEGYKAPKGGGGTTSTIIKGDKTITFGHGARHFEDIPNIDVSDVENAIAEHVFKNPPKIGESPRVKINVNGQIVEYRPYNLGDGRINIGTYIPKNE</sequence>
<reference evidence="1" key="2">
    <citation type="submission" date="2016-12" db="EMBL/GenBank/DDBJ databases">
        <authorList>
            <person name="Song W.-J."/>
            <person name="Kurnit D.M."/>
        </authorList>
    </citation>
    <scope>NUCLEOTIDE SEQUENCE [LARGE SCALE GENOMIC DNA]</scope>
    <source>
        <strain evidence="1">ATCC 51725</strain>
    </source>
</reference>
<gene>
    <name evidence="1" type="ORF">BU200_02960</name>
    <name evidence="2" type="ORF">NCTC12957_00771</name>
</gene>
<dbReference type="RefSeq" id="WP_075098747.1">
    <property type="nucleotide sequence ID" value="NZ_MSJL01000009.1"/>
</dbReference>
<evidence type="ECO:0000313" key="1">
    <source>
        <dbReference type="EMBL" id="OLF50224.1"/>
    </source>
</evidence>
<name>A0A1Q8EEK9_STRAI</name>
<evidence type="ECO:0000313" key="2">
    <source>
        <dbReference type="EMBL" id="SUN06697.1"/>
    </source>
</evidence>
<dbReference type="AlphaFoldDB" id="A0A1Q8EEK9"/>
<dbReference type="Proteomes" id="UP000255213">
    <property type="component" value="Unassembled WGS sequence"/>
</dbReference>
<reference evidence="3" key="1">
    <citation type="submission" date="2016-12" db="EMBL/GenBank/DDBJ databases">
        <authorList>
            <person name="Gulvik C.A."/>
        </authorList>
    </citation>
    <scope>NUCLEOTIDE SEQUENCE [LARGE SCALE GENOMIC DNA]</scope>
    <source>
        <strain evidence="3">ATCC 51725</strain>
    </source>
</reference>
<evidence type="ECO:0000313" key="3">
    <source>
        <dbReference type="Proteomes" id="UP000186437"/>
    </source>
</evidence>
<dbReference type="EMBL" id="UHEN01000001">
    <property type="protein sequence ID" value="SUN06697.1"/>
    <property type="molecule type" value="Genomic_DNA"/>
</dbReference>
<keyword evidence="3" id="KW-1185">Reference proteome</keyword>
<organism evidence="1 3">
    <name type="scientific">Streptococcus acidominimus</name>
    <dbReference type="NCBI Taxonomy" id="1326"/>
    <lineage>
        <taxon>Bacteria</taxon>
        <taxon>Bacillati</taxon>
        <taxon>Bacillota</taxon>
        <taxon>Bacilli</taxon>
        <taxon>Lactobacillales</taxon>
        <taxon>Streptococcaceae</taxon>
        <taxon>Streptococcus</taxon>
    </lineage>
</organism>
<accession>A0A1Q8EEK9</accession>
<dbReference type="Proteomes" id="UP000186437">
    <property type="component" value="Unassembled WGS sequence"/>
</dbReference>
<protein>
    <submittedName>
        <fullName evidence="1">Uncharacterized protein</fullName>
    </submittedName>
</protein>
<evidence type="ECO:0000313" key="4">
    <source>
        <dbReference type="Proteomes" id="UP000255213"/>
    </source>
</evidence>